<evidence type="ECO:0000256" key="4">
    <source>
        <dbReference type="ARBA" id="ARBA00022692"/>
    </source>
</evidence>
<feature type="transmembrane region" description="Helical" evidence="10">
    <location>
        <begin position="16"/>
        <end position="37"/>
    </location>
</feature>
<dbReference type="GO" id="GO:0006508">
    <property type="term" value="P:proteolysis"/>
    <property type="evidence" value="ECO:0007669"/>
    <property type="project" value="UniProtKB-KW"/>
</dbReference>
<feature type="transmembrane region" description="Helical" evidence="10">
    <location>
        <begin position="455"/>
        <end position="478"/>
    </location>
</feature>
<name>A0A4S4D5Y1_CAMSN</name>
<dbReference type="InterPro" id="IPR001119">
    <property type="entry name" value="SLH_dom"/>
</dbReference>
<evidence type="ECO:0000256" key="3">
    <source>
        <dbReference type="ARBA" id="ARBA00022670"/>
    </source>
</evidence>
<feature type="region of interest" description="Disordered" evidence="9">
    <location>
        <begin position="633"/>
        <end position="708"/>
    </location>
</feature>
<evidence type="ECO:0000256" key="6">
    <source>
        <dbReference type="ARBA" id="ARBA00022989"/>
    </source>
</evidence>
<feature type="coiled-coil region" evidence="8">
    <location>
        <begin position="1018"/>
        <end position="1154"/>
    </location>
</feature>
<organism evidence="12 13">
    <name type="scientific">Camellia sinensis var. sinensis</name>
    <name type="common">China tea</name>
    <dbReference type="NCBI Taxonomy" id="542762"/>
    <lineage>
        <taxon>Eukaryota</taxon>
        <taxon>Viridiplantae</taxon>
        <taxon>Streptophyta</taxon>
        <taxon>Embryophyta</taxon>
        <taxon>Tracheophyta</taxon>
        <taxon>Spermatophyta</taxon>
        <taxon>Magnoliopsida</taxon>
        <taxon>eudicotyledons</taxon>
        <taxon>Gunneridae</taxon>
        <taxon>Pentapetalae</taxon>
        <taxon>asterids</taxon>
        <taxon>Ericales</taxon>
        <taxon>Theaceae</taxon>
        <taxon>Camellia</taxon>
    </lineage>
</organism>
<keyword evidence="7 10" id="KW-0472">Membrane</keyword>
<dbReference type="GO" id="GO:0042500">
    <property type="term" value="F:aspartic endopeptidase activity, intramembrane cleaving"/>
    <property type="evidence" value="ECO:0007669"/>
    <property type="project" value="InterPro"/>
</dbReference>
<evidence type="ECO:0000259" key="11">
    <source>
        <dbReference type="PROSITE" id="PS51272"/>
    </source>
</evidence>
<feature type="domain" description="SLH" evidence="11">
    <location>
        <begin position="835"/>
        <end position="911"/>
    </location>
</feature>
<proteinExistence type="inferred from homology"/>
<evidence type="ECO:0000313" key="13">
    <source>
        <dbReference type="Proteomes" id="UP000306102"/>
    </source>
</evidence>
<dbReference type="GO" id="GO:0016020">
    <property type="term" value="C:membrane"/>
    <property type="evidence" value="ECO:0007669"/>
    <property type="project" value="InterPro"/>
</dbReference>
<evidence type="ECO:0000313" key="12">
    <source>
        <dbReference type="EMBL" id="THF97728.1"/>
    </source>
</evidence>
<feature type="compositionally biased region" description="Basic and acidic residues" evidence="9">
    <location>
        <begin position="507"/>
        <end position="526"/>
    </location>
</feature>
<feature type="transmembrane region" description="Helical" evidence="10">
    <location>
        <begin position="174"/>
        <end position="192"/>
    </location>
</feature>
<evidence type="ECO:0000256" key="9">
    <source>
        <dbReference type="SAM" id="MobiDB-lite"/>
    </source>
</evidence>
<feature type="transmembrane region" description="Helical" evidence="10">
    <location>
        <begin position="82"/>
        <end position="104"/>
    </location>
</feature>
<dbReference type="PANTHER" id="PTHR33740:SF3">
    <property type="entry name" value="GPI-ANCHORED ADHESIN-LIKE PROTEIN"/>
    <property type="match status" value="1"/>
</dbReference>
<keyword evidence="8" id="KW-0175">Coiled coil</keyword>
<keyword evidence="13" id="KW-1185">Reference proteome</keyword>
<dbReference type="EMBL" id="SDRB02012451">
    <property type="protein sequence ID" value="THF97728.1"/>
    <property type="molecule type" value="Genomic_DNA"/>
</dbReference>
<dbReference type="Pfam" id="PF04258">
    <property type="entry name" value="Peptidase_A22B"/>
    <property type="match status" value="2"/>
</dbReference>
<sequence>MEPLWKLAYLLEPAPLTLIFTAIAVTSGSAFRALNYGKEMERNRDFSEASITLDRSQALMIPIMSSFSLLLMFYLFSSVSQLLTAFTAIASVSSLYFCIWPYIAHVKSQFGLSDPFVSRCCSKPFTRIQGLLVLLCSGIVAGWLVSGHWILNNLLGISLCITFVSHVRLPNIKICAMLLGCLFLYDIFWVFYSERFFGANVMVSVATQQASNPVHTVANSLNLPGLQLITKKLELPVKIVFPRNLFGGMVPGSSAVDYMMLGLGDMDHCAIIYLLNKISRNFLSFLGCIGFVAMLLALVLCFDHRKSRDSVNPLEDLTSSKGHKYIWFAISGYAIGLVTALAAGILTHSPQPALLYLMTSISSTTWSPSSFQLRLALNCRKSHTVFVRMRIGTKLDRGFRVISLSGDTSRNGNGLQQRPKRNSSWINSNSSADSFSGWSGNDGGEKSVHSQRKNWLGGIVGAGVAGVVLVAGLTFATLSISKRNTSRPAEMEPLTTQQEVLLDSDDQNDRVVQDEESKDTMKEDSCLSKTGIDNDSSLSIENNEATNENRQSGSDVGYTFNSGDGITNASIQEDLQNESAIDDMSVAPDRSPGTPQLPESEIAYGSVVAFENSDSNLVAEKSESATELKENLIDAKHTKSSVSDANPTNLNTGTDRKEGVPGSSRTENSNFSLSAGEELDLSKTQVSAEENKSSLEDHNLNGDGPSGTNSVSAVAYPFANEQDSNTYSSINENTSFFESTNPGNSFSSAGIPAPSVVSAALQVLPGKVLVPAVVDQVQGQALAALQVLKIIEAEVQPSDLCTRREYARWLVSASSVLSRNSVYKVYPAMYIENVTELAFDDITPEDPDFPSIQGLAEAGLIASKLSRYDIPSLDEDQSSLCFSPESPLSRQDLVTWKMALEKRQLPQADRKILQQLSGFIDIDKINPDACPALMADFSAGENGIIALAFGYTRLFQPDKPVTIGQAAIALATGEGSDIVSEELARIEAESMAENAVAAHSALVAQVEKDVNASFEKELLLEREKIDAVEKLAEEAQQELERLRAEREGDFITLMKDRAVVESEMEVLSRLRHEVEEQLESLMTNKVEISYEKERLSKLRKEAEFENQEIARLQHELEVERKALSMARSWAEDEAKRAREQAKVLEEARDRWERHGIKVVIDDDLREETDVGVTWVDAGKQFSDEGTVSRAEKLVDKLKATAVDVRGKAKDTISKIIHIILSLISVLKERASRACQRGGEIKDAAVSKMGSSLQELQQSSAGFTVAIKDSAKRVAGDCKEGVEKLTQKFKT</sequence>
<dbReference type="Proteomes" id="UP000306102">
    <property type="component" value="Unassembled WGS sequence"/>
</dbReference>
<feature type="transmembrane region" description="Helical" evidence="10">
    <location>
        <begin position="58"/>
        <end position="76"/>
    </location>
</feature>
<protein>
    <recommendedName>
        <fullName evidence="11">SLH domain-containing protein</fullName>
    </recommendedName>
</protein>
<comment type="similarity">
    <text evidence="2">Belongs to the peptidase A22B family.</text>
</comment>
<evidence type="ECO:0000256" key="5">
    <source>
        <dbReference type="ARBA" id="ARBA00022801"/>
    </source>
</evidence>
<keyword evidence="5" id="KW-0378">Hydrolase</keyword>
<evidence type="ECO:0000256" key="1">
    <source>
        <dbReference type="ARBA" id="ARBA00004127"/>
    </source>
</evidence>
<evidence type="ECO:0000256" key="8">
    <source>
        <dbReference type="SAM" id="Coils"/>
    </source>
</evidence>
<evidence type="ECO:0000256" key="7">
    <source>
        <dbReference type="ARBA" id="ARBA00023136"/>
    </source>
</evidence>
<feature type="transmembrane region" description="Helical" evidence="10">
    <location>
        <begin position="125"/>
        <end position="144"/>
    </location>
</feature>
<feature type="region of interest" description="Disordered" evidence="9">
    <location>
        <begin position="498"/>
        <end position="567"/>
    </location>
</feature>
<evidence type="ECO:0000256" key="2">
    <source>
        <dbReference type="ARBA" id="ARBA00006859"/>
    </source>
</evidence>
<dbReference type="InterPro" id="IPR007369">
    <property type="entry name" value="Peptidase_A22B_SPP"/>
</dbReference>
<dbReference type="SMART" id="SM00730">
    <property type="entry name" value="PSN"/>
    <property type="match status" value="1"/>
</dbReference>
<accession>A0A4S4D5Y1</accession>
<comment type="subcellular location">
    <subcellularLocation>
        <location evidence="1">Endomembrane system</location>
        <topology evidence="1">Multi-pass membrane protein</topology>
    </subcellularLocation>
</comment>
<dbReference type="PANTHER" id="PTHR33740">
    <property type="entry name" value="GPI-ANCHORED ADHESIN-LIKE PROTEIN"/>
    <property type="match status" value="1"/>
</dbReference>
<dbReference type="PROSITE" id="PS51272">
    <property type="entry name" value="SLH"/>
    <property type="match status" value="1"/>
</dbReference>
<evidence type="ECO:0000256" key="10">
    <source>
        <dbReference type="SAM" id="Phobius"/>
    </source>
</evidence>
<feature type="compositionally biased region" description="Basic and acidic residues" evidence="9">
    <location>
        <begin position="689"/>
        <end position="700"/>
    </location>
</feature>
<feature type="transmembrane region" description="Helical" evidence="10">
    <location>
        <begin position="325"/>
        <end position="347"/>
    </location>
</feature>
<keyword evidence="6 10" id="KW-1133">Transmembrane helix</keyword>
<feature type="transmembrane region" description="Helical" evidence="10">
    <location>
        <begin position="282"/>
        <end position="304"/>
    </location>
</feature>
<feature type="compositionally biased region" description="Polar residues" evidence="9">
    <location>
        <begin position="663"/>
        <end position="673"/>
    </location>
</feature>
<dbReference type="GO" id="GO:0012505">
    <property type="term" value="C:endomembrane system"/>
    <property type="evidence" value="ECO:0007669"/>
    <property type="project" value="UniProtKB-SubCell"/>
</dbReference>
<dbReference type="InterPro" id="IPR006639">
    <property type="entry name" value="Preselin/SPP"/>
</dbReference>
<gene>
    <name evidence="12" type="ORF">TEA_013263</name>
</gene>
<feature type="compositionally biased region" description="Polar residues" evidence="9">
    <location>
        <begin position="640"/>
        <end position="653"/>
    </location>
</feature>
<comment type="caution">
    <text evidence="12">The sequence shown here is derived from an EMBL/GenBank/DDBJ whole genome shotgun (WGS) entry which is preliminary data.</text>
</comment>
<keyword evidence="3" id="KW-0645">Protease</keyword>
<feature type="compositionally biased region" description="Polar residues" evidence="9">
    <location>
        <begin position="527"/>
        <end position="567"/>
    </location>
</feature>
<reference evidence="12 13" key="1">
    <citation type="journal article" date="2018" name="Proc. Natl. Acad. Sci. U.S.A.">
        <title>Draft genome sequence of Camellia sinensis var. sinensis provides insights into the evolution of the tea genome and tea quality.</title>
        <authorList>
            <person name="Wei C."/>
            <person name="Yang H."/>
            <person name="Wang S."/>
            <person name="Zhao J."/>
            <person name="Liu C."/>
            <person name="Gao L."/>
            <person name="Xia E."/>
            <person name="Lu Y."/>
            <person name="Tai Y."/>
            <person name="She G."/>
            <person name="Sun J."/>
            <person name="Cao H."/>
            <person name="Tong W."/>
            <person name="Gao Q."/>
            <person name="Li Y."/>
            <person name="Deng W."/>
            <person name="Jiang X."/>
            <person name="Wang W."/>
            <person name="Chen Q."/>
            <person name="Zhang S."/>
            <person name="Li H."/>
            <person name="Wu J."/>
            <person name="Wang P."/>
            <person name="Li P."/>
            <person name="Shi C."/>
            <person name="Zheng F."/>
            <person name="Jian J."/>
            <person name="Huang B."/>
            <person name="Shan D."/>
            <person name="Shi M."/>
            <person name="Fang C."/>
            <person name="Yue Y."/>
            <person name="Li F."/>
            <person name="Li D."/>
            <person name="Wei S."/>
            <person name="Han B."/>
            <person name="Jiang C."/>
            <person name="Yin Y."/>
            <person name="Xia T."/>
            <person name="Zhang Z."/>
            <person name="Bennetzen J.L."/>
            <person name="Zhao S."/>
            <person name="Wan X."/>
        </authorList>
    </citation>
    <scope>NUCLEOTIDE SEQUENCE [LARGE SCALE GENOMIC DNA]</scope>
    <source>
        <strain evidence="13">cv. Shuchazao</strain>
        <tissue evidence="12">Leaf</tissue>
    </source>
</reference>
<keyword evidence="4 10" id="KW-0812">Transmembrane</keyword>